<keyword evidence="2" id="KW-1185">Reference proteome</keyword>
<comment type="caution">
    <text evidence="1">The sequence shown here is derived from an EMBL/GenBank/DDBJ whole genome shotgun (WGS) entry which is preliminary data.</text>
</comment>
<sequence length="121" mass="13751">TMDPNQPTPALFRPVDTYVHEPLLNYLVILIHSGYLSMADLFDIIDFLVDRGVEELLNAVVSDQHTCHYWDLPDECCGEDMPTLNDVLDHLHVGGHLTKDDMDFIKSNLEDLDISDILSLQ</sequence>
<feature type="non-terminal residue" evidence="1">
    <location>
        <position position="1"/>
    </location>
</feature>
<dbReference type="AlphaFoldDB" id="A0AAV2S798"/>
<dbReference type="Proteomes" id="UP001497623">
    <property type="component" value="Unassembled WGS sequence"/>
</dbReference>
<reference evidence="1 2" key="1">
    <citation type="submission" date="2024-05" db="EMBL/GenBank/DDBJ databases">
        <authorList>
            <person name="Wallberg A."/>
        </authorList>
    </citation>
    <scope>NUCLEOTIDE SEQUENCE [LARGE SCALE GENOMIC DNA]</scope>
</reference>
<accession>A0AAV2S798</accession>
<organism evidence="1 2">
    <name type="scientific">Meganyctiphanes norvegica</name>
    <name type="common">Northern krill</name>
    <name type="synonym">Thysanopoda norvegica</name>
    <dbReference type="NCBI Taxonomy" id="48144"/>
    <lineage>
        <taxon>Eukaryota</taxon>
        <taxon>Metazoa</taxon>
        <taxon>Ecdysozoa</taxon>
        <taxon>Arthropoda</taxon>
        <taxon>Crustacea</taxon>
        <taxon>Multicrustacea</taxon>
        <taxon>Malacostraca</taxon>
        <taxon>Eumalacostraca</taxon>
        <taxon>Eucarida</taxon>
        <taxon>Euphausiacea</taxon>
        <taxon>Euphausiidae</taxon>
        <taxon>Meganyctiphanes</taxon>
    </lineage>
</organism>
<evidence type="ECO:0000313" key="2">
    <source>
        <dbReference type="Proteomes" id="UP001497623"/>
    </source>
</evidence>
<gene>
    <name evidence="1" type="ORF">MNOR_LOCUS32185</name>
</gene>
<evidence type="ECO:0000313" key="1">
    <source>
        <dbReference type="EMBL" id="CAL4158988.1"/>
    </source>
</evidence>
<proteinExistence type="predicted"/>
<protein>
    <submittedName>
        <fullName evidence="1">Uncharacterized protein</fullName>
    </submittedName>
</protein>
<name>A0AAV2S798_MEGNR</name>
<dbReference type="EMBL" id="CAXKWB010043162">
    <property type="protein sequence ID" value="CAL4158988.1"/>
    <property type="molecule type" value="Genomic_DNA"/>
</dbReference>
<feature type="non-terminal residue" evidence="1">
    <location>
        <position position="121"/>
    </location>
</feature>